<organism evidence="1 2">
    <name type="scientific">Phorcysia thermohydrogeniphila</name>
    <dbReference type="NCBI Taxonomy" id="936138"/>
    <lineage>
        <taxon>Bacteria</taxon>
        <taxon>Pseudomonadati</taxon>
        <taxon>Aquificota</taxon>
        <taxon>Aquificia</taxon>
        <taxon>Desulfurobacteriales</taxon>
        <taxon>Desulfurobacteriaceae</taxon>
        <taxon>Phorcysia</taxon>
    </lineage>
</organism>
<evidence type="ECO:0000313" key="2">
    <source>
        <dbReference type="Proteomes" id="UP000295777"/>
    </source>
</evidence>
<name>A0A4R1GE70_9BACT</name>
<sequence length="126" mass="14808">MRRKEKGTVKLLLTLFFLIFIGMSEGALSETGWLRFVKKNDIYYRPFVDVINPKNKLVVFVTEDGHIYKGRCRKKRVAKTCRVTPSKRFSDKFVEIRYIVLELVPDYPPKLVRSGVVERLNVVNQR</sequence>
<evidence type="ECO:0000313" key="1">
    <source>
        <dbReference type="EMBL" id="TCK04039.1"/>
    </source>
</evidence>
<dbReference type="EMBL" id="SMFV01000004">
    <property type="protein sequence ID" value="TCK04039.1"/>
    <property type="molecule type" value="Genomic_DNA"/>
</dbReference>
<keyword evidence="2" id="KW-1185">Reference proteome</keyword>
<dbReference type="OrthoDB" id="15381at2"/>
<comment type="caution">
    <text evidence="1">The sequence shown here is derived from an EMBL/GenBank/DDBJ whole genome shotgun (WGS) entry which is preliminary data.</text>
</comment>
<reference evidence="1 2" key="1">
    <citation type="submission" date="2019-03" db="EMBL/GenBank/DDBJ databases">
        <title>Genomic Encyclopedia of Archaeal and Bacterial Type Strains, Phase II (KMG-II): from individual species to whole genera.</title>
        <authorList>
            <person name="Goeker M."/>
        </authorList>
    </citation>
    <scope>NUCLEOTIDE SEQUENCE [LARGE SCALE GENOMIC DNA]</scope>
    <source>
        <strain evidence="1 2">DSM 24425</strain>
    </source>
</reference>
<dbReference type="AlphaFoldDB" id="A0A4R1GE70"/>
<protein>
    <submittedName>
        <fullName evidence="1">Uncharacterized protein</fullName>
    </submittedName>
</protein>
<gene>
    <name evidence="1" type="ORF">CLV27_1357</name>
</gene>
<dbReference type="Proteomes" id="UP000295777">
    <property type="component" value="Unassembled WGS sequence"/>
</dbReference>
<proteinExistence type="predicted"/>
<accession>A0A4R1GE70</accession>